<feature type="transmembrane region" description="Helical" evidence="7">
    <location>
        <begin position="314"/>
        <end position="331"/>
    </location>
</feature>
<feature type="transmembrane region" description="Helical" evidence="7">
    <location>
        <begin position="657"/>
        <end position="673"/>
    </location>
</feature>
<feature type="region of interest" description="Disordered" evidence="6">
    <location>
        <begin position="816"/>
        <end position="849"/>
    </location>
</feature>
<feature type="transmembrane region" description="Helical" evidence="7">
    <location>
        <begin position="35"/>
        <end position="53"/>
    </location>
</feature>
<dbReference type="PANTHER" id="PTHR33406:SF10">
    <property type="entry name" value="SSD DOMAIN-CONTAINING PROTEIN"/>
    <property type="match status" value="1"/>
</dbReference>
<feature type="transmembrane region" description="Helical" evidence="7">
    <location>
        <begin position="783"/>
        <end position="807"/>
    </location>
</feature>
<dbReference type="InterPro" id="IPR050545">
    <property type="entry name" value="Mycobact_MmpL"/>
</dbReference>
<sequence length="849" mass="92564">MGGIKQDQMPVIRDIADFDAQSGNLLERMVFNHRLPFVAGILLVTLLLGYMALTRLELKPSFEKMIPQGHPYIQNFLENRKALRGLGNSVRVVVENTQGDIFDPAYLDALKQVHDELFLSPGVDRAWMKSLWAPGVRWTEVTEQGFQGGPVMPDGYDGSPASIEQLKQNIARAGIVGSLVASDFKSTMLVVPLLDQAAAGGQGVDYHQFSRDLEDKFRLRFEYAGDRQAQASGEEGQGAIKVRVIGFAKLVGDLIDGLLRVMAFFGLAVVTTFFIILAYTRCLRSSLLVIVCSLLAVVWQLGIVAWLGYALDPYSILVPFLIFAIGVSHAAQKMNGIMQDIALGTHRLVAARYTFRRLFLAGVTALLADAVGFAVLMLIDIPVIQDLAITASIGVAVLILTTLLMMPVALSYVGVGKRAAERALRIDTNAAAHKGFGRVWDFLDRFTEKRWALTTVGLAVALGVAGFMVSHNLQIGDLDAGAPELRPESRYNRDNAYITSHYALSSDLFAVMVKTPAEGCLNYQTLIQADRLAWALQQHPSVQATASLANAVRQITAGTYEGNPKFLSLQRNQDVLNYAAQQASVNTPELFNTDCSVMPVIAFLKDHKAQTLDEVAAIAERFAAENSEPDRQFLLAAGSAGIEAATNIVVRDANRTMLFYVYLAVTLFCLVTFRSWRATLVALLPLVLTSVLCEALMVMMGIGVKVATLPVIALGVGIGVDYALYLLSVQLHYQRQGLPLAAAYKQAVFFTGRVVALVGITLAAGVLPWAWSPIKFQADMGILLTFMFLWNMIGALILIPALSYLLLRKVGKPAQSDEPAEAPLAEPAADAAQSVRVESEQRQPARERT</sequence>
<proteinExistence type="predicted"/>
<evidence type="ECO:0000259" key="8">
    <source>
        <dbReference type="PROSITE" id="PS50156"/>
    </source>
</evidence>
<keyword evidence="3 7" id="KW-0812">Transmembrane</keyword>
<dbReference type="Proteomes" id="UP000015503">
    <property type="component" value="Chromosome"/>
</dbReference>
<evidence type="ECO:0000313" key="10">
    <source>
        <dbReference type="Proteomes" id="UP000015503"/>
    </source>
</evidence>
<organism evidence="9 10">
    <name type="scientific">Metapseudomonas resinovorans NBRC 106553</name>
    <dbReference type="NCBI Taxonomy" id="1245471"/>
    <lineage>
        <taxon>Bacteria</taxon>
        <taxon>Pseudomonadati</taxon>
        <taxon>Pseudomonadota</taxon>
        <taxon>Gammaproteobacteria</taxon>
        <taxon>Pseudomonadales</taxon>
        <taxon>Pseudomonadaceae</taxon>
        <taxon>Metapseudomonas</taxon>
    </lineage>
</organism>
<feature type="compositionally biased region" description="Basic and acidic residues" evidence="6">
    <location>
        <begin position="837"/>
        <end position="849"/>
    </location>
</feature>
<feature type="domain" description="SSD" evidence="8">
    <location>
        <begin position="286"/>
        <end position="412"/>
    </location>
</feature>
<feature type="transmembrane region" description="Helical" evidence="7">
    <location>
        <begin position="680"/>
        <end position="702"/>
    </location>
</feature>
<dbReference type="RefSeq" id="WP_016492340.1">
    <property type="nucleotide sequence ID" value="NC_021499.1"/>
</dbReference>
<dbReference type="STRING" id="1245471.PCA10_24120"/>
<dbReference type="HOGENOM" id="CLU_008861_4_0_6"/>
<evidence type="ECO:0000256" key="3">
    <source>
        <dbReference type="ARBA" id="ARBA00022692"/>
    </source>
</evidence>
<keyword evidence="2" id="KW-1003">Cell membrane</keyword>
<dbReference type="KEGG" id="pre:PCA10_24120"/>
<feature type="transmembrane region" description="Helical" evidence="7">
    <location>
        <begin position="258"/>
        <end position="280"/>
    </location>
</feature>
<feature type="transmembrane region" description="Helical" evidence="7">
    <location>
        <begin position="287"/>
        <end position="308"/>
    </location>
</feature>
<protein>
    <submittedName>
        <fullName evidence="9">Putative transporter</fullName>
    </submittedName>
</protein>
<dbReference type="InterPro" id="IPR004869">
    <property type="entry name" value="MMPL_dom"/>
</dbReference>
<feature type="compositionally biased region" description="Low complexity" evidence="6">
    <location>
        <begin position="821"/>
        <end position="832"/>
    </location>
</feature>
<dbReference type="AlphaFoldDB" id="S6BGD9"/>
<evidence type="ECO:0000256" key="2">
    <source>
        <dbReference type="ARBA" id="ARBA00022475"/>
    </source>
</evidence>
<evidence type="ECO:0000256" key="6">
    <source>
        <dbReference type="SAM" id="MobiDB-lite"/>
    </source>
</evidence>
<comment type="subcellular location">
    <subcellularLocation>
        <location evidence="1">Cell membrane</location>
        <topology evidence="1">Multi-pass membrane protein</topology>
    </subcellularLocation>
</comment>
<name>S6BGD9_METRE</name>
<dbReference type="InterPro" id="IPR000731">
    <property type="entry name" value="SSD"/>
</dbReference>
<accession>S6BGD9</accession>
<evidence type="ECO:0000256" key="7">
    <source>
        <dbReference type="SAM" id="Phobius"/>
    </source>
</evidence>
<dbReference type="Gene3D" id="1.20.1640.10">
    <property type="entry name" value="Multidrug efflux transporter AcrB transmembrane domain"/>
    <property type="match status" value="2"/>
</dbReference>
<feature type="transmembrane region" description="Helical" evidence="7">
    <location>
        <begin position="451"/>
        <end position="469"/>
    </location>
</feature>
<dbReference type="GO" id="GO:0005886">
    <property type="term" value="C:plasma membrane"/>
    <property type="evidence" value="ECO:0007669"/>
    <property type="project" value="UniProtKB-SubCell"/>
</dbReference>
<keyword evidence="10" id="KW-1185">Reference proteome</keyword>
<dbReference type="Pfam" id="PF03176">
    <property type="entry name" value="MMPL"/>
    <property type="match status" value="1"/>
</dbReference>
<keyword evidence="4 7" id="KW-1133">Transmembrane helix</keyword>
<feature type="transmembrane region" description="Helical" evidence="7">
    <location>
        <begin position="391"/>
        <end position="415"/>
    </location>
</feature>
<reference evidence="9 10" key="1">
    <citation type="journal article" date="2013" name="Genome Announc.">
        <title>Complete Genome Sequence of the Carbazole Degrader Pseudomonas resinovorans Strain CA10 (NBRC 106553).</title>
        <authorList>
            <person name="Shintani M."/>
            <person name="Hosoyama A."/>
            <person name="Ohji S."/>
            <person name="Tsuchikane K."/>
            <person name="Takarada H."/>
            <person name="Yamazoe A."/>
            <person name="Fujita N."/>
            <person name="Nojiri H."/>
        </authorList>
    </citation>
    <scope>NUCLEOTIDE SEQUENCE [LARGE SCALE GENOMIC DNA]</scope>
    <source>
        <strain evidence="9 10">NBRC 106553</strain>
    </source>
</reference>
<evidence type="ECO:0000256" key="4">
    <source>
        <dbReference type="ARBA" id="ARBA00022989"/>
    </source>
</evidence>
<gene>
    <name evidence="9" type="ORF">PCA10_24120</name>
</gene>
<feature type="transmembrane region" description="Helical" evidence="7">
    <location>
        <begin position="708"/>
        <end position="727"/>
    </location>
</feature>
<feature type="transmembrane region" description="Helical" evidence="7">
    <location>
        <begin position="358"/>
        <end position="379"/>
    </location>
</feature>
<dbReference type="SUPFAM" id="SSF82866">
    <property type="entry name" value="Multidrug efflux transporter AcrB transmembrane domain"/>
    <property type="match status" value="2"/>
</dbReference>
<feature type="transmembrane region" description="Helical" evidence="7">
    <location>
        <begin position="748"/>
        <end position="771"/>
    </location>
</feature>
<dbReference type="PATRIC" id="fig|1245471.3.peg.2440"/>
<evidence type="ECO:0000256" key="1">
    <source>
        <dbReference type="ARBA" id="ARBA00004651"/>
    </source>
</evidence>
<dbReference type="PROSITE" id="PS50156">
    <property type="entry name" value="SSD"/>
    <property type="match status" value="1"/>
</dbReference>
<dbReference type="OrthoDB" id="5963930at2"/>
<evidence type="ECO:0000256" key="5">
    <source>
        <dbReference type="ARBA" id="ARBA00023136"/>
    </source>
</evidence>
<dbReference type="eggNOG" id="COG1033">
    <property type="taxonomic scope" value="Bacteria"/>
</dbReference>
<keyword evidence="5 7" id="KW-0472">Membrane</keyword>
<evidence type="ECO:0000313" key="9">
    <source>
        <dbReference type="EMBL" id="BAN48144.1"/>
    </source>
</evidence>
<dbReference type="EMBL" id="AP013068">
    <property type="protein sequence ID" value="BAN48144.1"/>
    <property type="molecule type" value="Genomic_DNA"/>
</dbReference>
<dbReference type="PANTHER" id="PTHR33406">
    <property type="entry name" value="MEMBRANE PROTEIN MJ1562-RELATED"/>
    <property type="match status" value="1"/>
</dbReference>